<accession>A0ABT0IZJ3</accession>
<dbReference type="InterPro" id="IPR016040">
    <property type="entry name" value="NAD(P)-bd_dom"/>
</dbReference>
<dbReference type="Proteomes" id="UP001651050">
    <property type="component" value="Unassembled WGS sequence"/>
</dbReference>
<reference evidence="2 3" key="1">
    <citation type="submission" date="2022-02" db="EMBL/GenBank/DDBJ databases">
        <title>The car tank lid bacteriome: a reservoir of bacteria with potential in bioremediation of fuel.</title>
        <authorList>
            <person name="Vidal-Verdu A."/>
            <person name="Gomez-Martinez D."/>
            <person name="Latorre-Perez A."/>
            <person name="Pereto J."/>
            <person name="Porcar M."/>
        </authorList>
    </citation>
    <scope>NUCLEOTIDE SEQUENCE [LARGE SCALE GENOMIC DNA]</scope>
    <source>
        <strain evidence="2 3">4D.3</strain>
    </source>
</reference>
<proteinExistence type="predicted"/>
<keyword evidence="3" id="KW-1185">Reference proteome</keyword>
<gene>
    <name evidence="2" type="ORF">M1843_02565</name>
</gene>
<evidence type="ECO:0000313" key="2">
    <source>
        <dbReference type="EMBL" id="MCK9792628.1"/>
    </source>
</evidence>
<dbReference type="Gene3D" id="3.40.50.720">
    <property type="entry name" value="NAD(P)-binding Rossmann-like Domain"/>
    <property type="match status" value="1"/>
</dbReference>
<organism evidence="2 3">
    <name type="scientific">Isoptericola peretonis</name>
    <dbReference type="NCBI Taxonomy" id="2918523"/>
    <lineage>
        <taxon>Bacteria</taxon>
        <taxon>Bacillati</taxon>
        <taxon>Actinomycetota</taxon>
        <taxon>Actinomycetes</taxon>
        <taxon>Micrococcales</taxon>
        <taxon>Promicromonosporaceae</taxon>
        <taxon>Isoptericola</taxon>
    </lineage>
</organism>
<evidence type="ECO:0000313" key="3">
    <source>
        <dbReference type="Proteomes" id="UP001651050"/>
    </source>
</evidence>
<dbReference type="EMBL" id="JALQCY010000001">
    <property type="protein sequence ID" value="MCK9792628.1"/>
    <property type="molecule type" value="Genomic_DNA"/>
</dbReference>
<dbReference type="InterPro" id="IPR036291">
    <property type="entry name" value="NAD(P)-bd_dom_sf"/>
</dbReference>
<dbReference type="PANTHER" id="PTHR15020:SF50">
    <property type="entry name" value="UPF0659 PROTEIN YMR090W"/>
    <property type="match status" value="1"/>
</dbReference>
<evidence type="ECO:0000259" key="1">
    <source>
        <dbReference type="Pfam" id="PF13460"/>
    </source>
</evidence>
<protein>
    <submittedName>
        <fullName evidence="2">NAD(P)H-binding protein</fullName>
    </submittedName>
</protein>
<feature type="domain" description="NAD(P)-binding" evidence="1">
    <location>
        <begin position="7"/>
        <end position="198"/>
    </location>
</feature>
<dbReference type="PANTHER" id="PTHR15020">
    <property type="entry name" value="FLAVIN REDUCTASE-RELATED"/>
    <property type="match status" value="1"/>
</dbReference>
<dbReference type="SUPFAM" id="SSF51735">
    <property type="entry name" value="NAD(P)-binding Rossmann-fold domains"/>
    <property type="match status" value="1"/>
</dbReference>
<name>A0ABT0IZJ3_9MICO</name>
<dbReference type="Pfam" id="PF13460">
    <property type="entry name" value="NAD_binding_10"/>
    <property type="match status" value="1"/>
</dbReference>
<sequence>MHLVVSGASGATGRLVVEQAVAAGHRVTVLVRDPGRFRAPAGVHVVVAQVVDDPGVTLPDGADAVVSALGKRSAKDPAPVCTDGVRNLVAAMRRKGVRRIVAVSASPVLRTGYGEPWWFRRVVRPAVHRLGRDLYADLEGMERTLRAADADLDWTVLRPGYLVDHPAAGYRLVQDANAVGNVHRADLAAALLSVVGDPATAGHAYGLASAAS</sequence>
<dbReference type="RefSeq" id="WP_416342485.1">
    <property type="nucleotide sequence ID" value="NZ_JALQCY010000001.1"/>
</dbReference>
<comment type="caution">
    <text evidence="2">The sequence shown here is derived from an EMBL/GenBank/DDBJ whole genome shotgun (WGS) entry which is preliminary data.</text>
</comment>